<evidence type="ECO:0000313" key="1">
    <source>
        <dbReference type="EMBL" id="NUV31998.1"/>
    </source>
</evidence>
<comment type="caution">
    <text evidence="1">The sequence shown here is derived from an EMBL/GenBank/DDBJ whole genome shotgun (WGS) entry which is preliminary data.</text>
</comment>
<organism evidence="1 2">
    <name type="scientific">Streptomyces odorifer</name>
    <dbReference type="NCBI Taxonomy" id="53450"/>
    <lineage>
        <taxon>Bacteria</taxon>
        <taxon>Bacillati</taxon>
        <taxon>Actinomycetota</taxon>
        <taxon>Actinomycetes</taxon>
        <taxon>Kitasatosporales</taxon>
        <taxon>Streptomycetaceae</taxon>
        <taxon>Streptomyces</taxon>
        <taxon>Streptomyces albidoflavus group</taxon>
    </lineage>
</organism>
<gene>
    <name evidence="1" type="ORF">G6W59_27535</name>
</gene>
<accession>A0A7Y6F541</accession>
<dbReference type="RefSeq" id="WP_191835163.1">
    <property type="nucleotide sequence ID" value="NZ_JAANNT010000035.1"/>
</dbReference>
<keyword evidence="2" id="KW-1185">Reference proteome</keyword>
<dbReference type="EMBL" id="JAANNT010000035">
    <property type="protein sequence ID" value="NUV31998.1"/>
    <property type="molecule type" value="Genomic_DNA"/>
</dbReference>
<proteinExistence type="predicted"/>
<dbReference type="AlphaFoldDB" id="A0A7Y6F541"/>
<sequence>MAVCLIKTRSEDVVQAVVAAVDLEWREALGPETGWPPHLCAAYAAHLTRAAQRAANLTEIPAEYLAYLRGSTDV</sequence>
<dbReference type="Proteomes" id="UP000540128">
    <property type="component" value="Unassembled WGS sequence"/>
</dbReference>
<evidence type="ECO:0000313" key="2">
    <source>
        <dbReference type="Proteomes" id="UP000540128"/>
    </source>
</evidence>
<name>A0A7Y6F541_9ACTN</name>
<protein>
    <submittedName>
        <fullName evidence="1">Uncharacterized protein</fullName>
    </submittedName>
</protein>
<reference evidence="1 2" key="1">
    <citation type="submission" date="2020-03" db="EMBL/GenBank/DDBJ databases">
        <title>Complete genome sequence of sixteen Streptomyces strains facilitates identification of candidate genes involved in plant growth-promotion in grain legumes and cereals.</title>
        <authorList>
            <person name="Gopalakrishnan S."/>
            <person name="Thakur V."/>
            <person name="Saxena R."/>
            <person name="Vadlamudi S."/>
            <person name="Purohit S."/>
            <person name="Kumar V."/>
            <person name="Rathore A."/>
            <person name="Chitikineni A."/>
            <person name="Varshney R.K."/>
        </authorList>
    </citation>
    <scope>NUCLEOTIDE SEQUENCE [LARGE SCALE GENOMIC DNA]</scope>
    <source>
        <strain evidence="1 2">KAI-180</strain>
    </source>
</reference>